<dbReference type="Proteomes" id="UP000553632">
    <property type="component" value="Unassembled WGS sequence"/>
</dbReference>
<dbReference type="AlphaFoldDB" id="A0A7J6SE68"/>
<protein>
    <submittedName>
        <fullName evidence="1">Uncharacterized protein</fullName>
    </submittedName>
</protein>
<organism evidence="1 2">
    <name type="scientific">Perkinsus olseni</name>
    <name type="common">Perkinsus atlanticus</name>
    <dbReference type="NCBI Taxonomy" id="32597"/>
    <lineage>
        <taxon>Eukaryota</taxon>
        <taxon>Sar</taxon>
        <taxon>Alveolata</taxon>
        <taxon>Perkinsozoa</taxon>
        <taxon>Perkinsea</taxon>
        <taxon>Perkinsida</taxon>
        <taxon>Perkinsidae</taxon>
        <taxon>Perkinsus</taxon>
    </lineage>
</organism>
<proteinExistence type="predicted"/>
<accession>A0A7J6SE68</accession>
<sequence>MIELEAPALKRSCVWPRRREQSLRWWLKVESDMDWRDWVTNEAARTGQRSWPQDEHVHLRVYGRVLLEELAREKGLVSFGILSPLARALVDNGRQGVGEVEWEL</sequence>
<keyword evidence="2" id="KW-1185">Reference proteome</keyword>
<name>A0A7J6SE68_PEROL</name>
<comment type="caution">
    <text evidence="1">The sequence shown here is derived from an EMBL/GenBank/DDBJ whole genome shotgun (WGS) entry which is preliminary data.</text>
</comment>
<evidence type="ECO:0000313" key="1">
    <source>
        <dbReference type="EMBL" id="KAF4731229.1"/>
    </source>
</evidence>
<dbReference type="EMBL" id="JABANO010018808">
    <property type="protein sequence ID" value="KAF4731229.1"/>
    <property type="molecule type" value="Genomic_DNA"/>
</dbReference>
<gene>
    <name evidence="1" type="ORF">FOZ63_012268</name>
</gene>
<evidence type="ECO:0000313" key="2">
    <source>
        <dbReference type="Proteomes" id="UP000553632"/>
    </source>
</evidence>
<reference evidence="1 2" key="1">
    <citation type="submission" date="2020-04" db="EMBL/GenBank/DDBJ databases">
        <title>Perkinsus olseni comparative genomics.</title>
        <authorList>
            <person name="Bogema D.R."/>
        </authorList>
    </citation>
    <scope>NUCLEOTIDE SEQUENCE [LARGE SCALE GENOMIC DNA]</scope>
    <source>
        <strain evidence="1 2">ATCC PRA-207</strain>
    </source>
</reference>